<keyword evidence="9 10" id="KW-0472">Membrane</keyword>
<name>A0A4Q7UW63_PSEST</name>
<dbReference type="Pfam" id="PF00664">
    <property type="entry name" value="ABC_membrane"/>
    <property type="match status" value="1"/>
</dbReference>
<dbReference type="GO" id="GO:0005886">
    <property type="term" value="C:plasma membrane"/>
    <property type="evidence" value="ECO:0007669"/>
    <property type="project" value="UniProtKB-SubCell"/>
</dbReference>
<evidence type="ECO:0000256" key="9">
    <source>
        <dbReference type="ARBA" id="ARBA00023136"/>
    </source>
</evidence>
<dbReference type="EMBL" id="SHKL01000001">
    <property type="protein sequence ID" value="RZT86015.1"/>
    <property type="molecule type" value="Genomic_DNA"/>
</dbReference>
<protein>
    <submittedName>
        <fullName evidence="13">ATP-binding cassette subfamily C protein</fullName>
    </submittedName>
</protein>
<dbReference type="PANTHER" id="PTHR43394:SF1">
    <property type="entry name" value="ATP-BINDING CASSETTE SUB-FAMILY B MEMBER 10, MITOCHONDRIAL"/>
    <property type="match status" value="1"/>
</dbReference>
<feature type="transmembrane region" description="Helical" evidence="10">
    <location>
        <begin position="149"/>
        <end position="166"/>
    </location>
</feature>
<dbReference type="InterPro" id="IPR003593">
    <property type="entry name" value="AAA+_ATPase"/>
</dbReference>
<dbReference type="Proteomes" id="UP000291591">
    <property type="component" value="Unassembled WGS sequence"/>
</dbReference>
<accession>A0A4Q7UW63</accession>
<dbReference type="SUPFAM" id="SSF52540">
    <property type="entry name" value="P-loop containing nucleoside triphosphate hydrolases"/>
    <property type="match status" value="1"/>
</dbReference>
<reference evidence="13 14" key="1">
    <citation type="submission" date="2019-02" db="EMBL/GenBank/DDBJ databases">
        <title>Sequencing the genomes of 1000 actinobacteria strains.</title>
        <authorList>
            <person name="Klenk H.-P."/>
        </authorList>
    </citation>
    <scope>NUCLEOTIDE SEQUENCE [LARGE SCALE GENOMIC DNA]</scope>
    <source>
        <strain evidence="13 14">DSM 45779</strain>
    </source>
</reference>
<comment type="caution">
    <text evidence="13">The sequence shown here is derived from an EMBL/GenBank/DDBJ whole genome shotgun (WGS) entry which is preliminary data.</text>
</comment>
<keyword evidence="3" id="KW-1003">Cell membrane</keyword>
<dbReference type="InterPro" id="IPR003439">
    <property type="entry name" value="ABC_transporter-like_ATP-bd"/>
</dbReference>
<dbReference type="CDD" id="cd07346">
    <property type="entry name" value="ABC_6TM_exporters"/>
    <property type="match status" value="1"/>
</dbReference>
<dbReference type="Pfam" id="PF00005">
    <property type="entry name" value="ABC_tran"/>
    <property type="match status" value="1"/>
</dbReference>
<keyword evidence="14" id="KW-1185">Reference proteome</keyword>
<feature type="domain" description="ABC transporter" evidence="11">
    <location>
        <begin position="344"/>
        <end position="578"/>
    </location>
</feature>
<evidence type="ECO:0000256" key="7">
    <source>
        <dbReference type="ARBA" id="ARBA00022840"/>
    </source>
</evidence>
<keyword evidence="6" id="KW-0547">Nucleotide-binding</keyword>
<evidence type="ECO:0000256" key="5">
    <source>
        <dbReference type="ARBA" id="ARBA00022692"/>
    </source>
</evidence>
<proteinExistence type="predicted"/>
<dbReference type="InterPro" id="IPR036640">
    <property type="entry name" value="ABC1_TM_sf"/>
</dbReference>
<organism evidence="13 14">
    <name type="scientific">Pseudonocardia sediminis</name>
    <dbReference type="NCBI Taxonomy" id="1397368"/>
    <lineage>
        <taxon>Bacteria</taxon>
        <taxon>Bacillati</taxon>
        <taxon>Actinomycetota</taxon>
        <taxon>Actinomycetes</taxon>
        <taxon>Pseudonocardiales</taxon>
        <taxon>Pseudonocardiaceae</taxon>
        <taxon>Pseudonocardia</taxon>
    </lineage>
</organism>
<dbReference type="FunFam" id="3.40.50.300:FF:001001">
    <property type="entry name" value="Multidrug ABC transporter ATP-binding protein"/>
    <property type="match status" value="1"/>
</dbReference>
<comment type="subcellular location">
    <subcellularLocation>
        <location evidence="1">Cell membrane</location>
        <topology evidence="1">Multi-pass membrane protein</topology>
    </subcellularLocation>
</comment>
<dbReference type="PANTHER" id="PTHR43394">
    <property type="entry name" value="ATP-DEPENDENT PERMEASE MDL1, MITOCHONDRIAL"/>
    <property type="match status" value="1"/>
</dbReference>
<evidence type="ECO:0000313" key="14">
    <source>
        <dbReference type="Proteomes" id="UP000291591"/>
    </source>
</evidence>
<dbReference type="SUPFAM" id="SSF90123">
    <property type="entry name" value="ABC transporter transmembrane region"/>
    <property type="match status" value="1"/>
</dbReference>
<dbReference type="InterPro" id="IPR027417">
    <property type="entry name" value="P-loop_NTPase"/>
</dbReference>
<keyword evidence="5 10" id="KW-0812">Transmembrane</keyword>
<dbReference type="PROSITE" id="PS50893">
    <property type="entry name" value="ABC_TRANSPORTER_2"/>
    <property type="match status" value="1"/>
</dbReference>
<evidence type="ECO:0000259" key="12">
    <source>
        <dbReference type="PROSITE" id="PS50929"/>
    </source>
</evidence>
<dbReference type="OrthoDB" id="9806127at2"/>
<dbReference type="Gene3D" id="1.20.1560.10">
    <property type="entry name" value="ABC transporter type 1, transmembrane domain"/>
    <property type="match status" value="1"/>
</dbReference>
<keyword evidence="4" id="KW-0997">Cell inner membrane</keyword>
<dbReference type="InterPro" id="IPR011527">
    <property type="entry name" value="ABC1_TM_dom"/>
</dbReference>
<evidence type="ECO:0000259" key="11">
    <source>
        <dbReference type="PROSITE" id="PS50893"/>
    </source>
</evidence>
<evidence type="ECO:0000256" key="6">
    <source>
        <dbReference type="ARBA" id="ARBA00022741"/>
    </source>
</evidence>
<keyword evidence="7 13" id="KW-0067">ATP-binding</keyword>
<dbReference type="RefSeq" id="WP_130290388.1">
    <property type="nucleotide sequence ID" value="NZ_SHKL01000001.1"/>
</dbReference>
<dbReference type="PROSITE" id="PS50929">
    <property type="entry name" value="ABC_TM1F"/>
    <property type="match status" value="1"/>
</dbReference>
<feature type="transmembrane region" description="Helical" evidence="10">
    <location>
        <begin position="289"/>
        <end position="310"/>
    </location>
</feature>
<keyword evidence="2" id="KW-0813">Transport</keyword>
<evidence type="ECO:0000256" key="10">
    <source>
        <dbReference type="SAM" id="Phobius"/>
    </source>
</evidence>
<dbReference type="AlphaFoldDB" id="A0A4Q7UW63"/>
<evidence type="ECO:0000313" key="13">
    <source>
        <dbReference type="EMBL" id="RZT86015.1"/>
    </source>
</evidence>
<gene>
    <name evidence="13" type="ORF">EV383_2903</name>
</gene>
<feature type="transmembrane region" description="Helical" evidence="10">
    <location>
        <begin position="29"/>
        <end position="51"/>
    </location>
</feature>
<dbReference type="InterPro" id="IPR039421">
    <property type="entry name" value="Type_1_exporter"/>
</dbReference>
<evidence type="ECO:0000256" key="3">
    <source>
        <dbReference type="ARBA" id="ARBA00022475"/>
    </source>
</evidence>
<feature type="transmembrane region" description="Helical" evidence="10">
    <location>
        <begin position="254"/>
        <end position="277"/>
    </location>
</feature>
<dbReference type="GO" id="GO:0005524">
    <property type="term" value="F:ATP binding"/>
    <property type="evidence" value="ECO:0007669"/>
    <property type="project" value="UniProtKB-KW"/>
</dbReference>
<feature type="transmembrane region" description="Helical" evidence="10">
    <location>
        <begin position="71"/>
        <end position="96"/>
    </location>
</feature>
<evidence type="ECO:0000256" key="8">
    <source>
        <dbReference type="ARBA" id="ARBA00022989"/>
    </source>
</evidence>
<dbReference type="GO" id="GO:0016887">
    <property type="term" value="F:ATP hydrolysis activity"/>
    <property type="evidence" value="ECO:0007669"/>
    <property type="project" value="InterPro"/>
</dbReference>
<evidence type="ECO:0000256" key="2">
    <source>
        <dbReference type="ARBA" id="ARBA00022448"/>
    </source>
</evidence>
<keyword evidence="8 10" id="KW-1133">Transmembrane helix</keyword>
<dbReference type="SMART" id="SM00382">
    <property type="entry name" value="AAA"/>
    <property type="match status" value="1"/>
</dbReference>
<sequence>MSAGKLLPTADGARMRAVLRELLRPHRPVAAVALVVLVAGAAVSLLTAPLLGRIVDIVAQNRGADAVTGPVLALVGVALGQGLLAVLGVALVARVGETMLARLRERFVDRALHLPLEQLEQAGSGDLTSRVTDDVKVVGDAVREALPEFARAALLIGLTLVGLAALDWRFLVGALLAVPIQVVTARWFLRNSGPIYAEGRIASGAQQQQLLDTAGGVSTVRAFRLHERHLGRIRERADAVARLAMRTVRLRTRFFGRLNGAEFVGVTGVLVAGFLLVRSGGATIGTASAAALYFINLFTPINIVLFQLDAAQLATAGLRRIIGVADLPPEHRPDEPARPADSRLRVSGLGHAYVEGHPVLSEVDLDLAPGSRVALVGASGAGKTTLAKLVAGMHTPTTGWIDVGGARLQDQGPETARETVALVTQEVHVFAGPLAADLRLARPDATDDQLRDALATVGALDWATALPDGLDTVVGDGGHTLTVVQSQQLALARLVLADRPVVILDEATAEAGSSGAQTLEAAADAALRGRTSLVVAHRLTQAAGADLVVVLDGGRVVEQGTHAELAAGDGRYARLWSAWSGLRDPLPPSEVNVTPP</sequence>
<feature type="transmembrane region" description="Helical" evidence="10">
    <location>
        <begin position="172"/>
        <end position="189"/>
    </location>
</feature>
<feature type="domain" description="ABC transmembrane type-1" evidence="12">
    <location>
        <begin position="31"/>
        <end position="313"/>
    </location>
</feature>
<evidence type="ECO:0000256" key="1">
    <source>
        <dbReference type="ARBA" id="ARBA00004651"/>
    </source>
</evidence>
<dbReference type="Gene3D" id="3.40.50.300">
    <property type="entry name" value="P-loop containing nucleotide triphosphate hydrolases"/>
    <property type="match status" value="1"/>
</dbReference>
<dbReference type="GO" id="GO:0015421">
    <property type="term" value="F:ABC-type oligopeptide transporter activity"/>
    <property type="evidence" value="ECO:0007669"/>
    <property type="project" value="TreeGrafter"/>
</dbReference>
<evidence type="ECO:0000256" key="4">
    <source>
        <dbReference type="ARBA" id="ARBA00022519"/>
    </source>
</evidence>